<evidence type="ECO:0000313" key="2">
    <source>
        <dbReference type="Proteomes" id="UP000224336"/>
    </source>
</evidence>
<proteinExistence type="predicted"/>
<dbReference type="Proteomes" id="UP000224336">
    <property type="component" value="Segment"/>
</dbReference>
<protein>
    <submittedName>
        <fullName evidence="1">Uncharacterized protein</fullName>
    </submittedName>
</protein>
<sequence>MSNPLVIKSASDLVEPKEIDYKAPIFKASHEYASIRENSRQLIEKQMKLSKKPFAVLEREGDIGPNVVYYTCGCNKEDPLFPELVITACITKESAVNTFYAIFEKLKEVKQITGSVEIADLLSAFEEDQRMGRQPKFGIRLIDTHQFVYGFGGKLHAYYNMDDYYNQLPIWQILISDIEGFLPTDSGYLQTVCPQFLLADKPFGQAGNIYPTDIFKTMKCRPSATVIH</sequence>
<reference evidence="1 2" key="1">
    <citation type="journal article" date="2016" name="Sci. Rep.">
        <title>A proposed integrated approach for the preclinical evaluation of phage therapy in Pseudomonas infections.</title>
        <authorList>
            <person name="Danis-Wlodarczyk K."/>
            <person name="Vandenheuvel D."/>
            <person name="Jang H.B."/>
            <person name="Briers Y."/>
            <person name="Olszak T."/>
            <person name="Arabski M."/>
            <person name="Wasik S."/>
            <person name="Drabik M."/>
            <person name="Higgins G."/>
            <person name="Tyrrell J."/>
            <person name="Harvey B.J."/>
            <person name="Noben J.P."/>
            <person name="Lavigne R."/>
            <person name="Drulis-Kawa Z."/>
        </authorList>
    </citation>
    <scope>NUCLEOTIDE SEQUENCE [LARGE SCALE GENOMIC DNA]</scope>
</reference>
<organism evidence="1 2">
    <name type="scientific">Pseudomonas phage KTN4</name>
    <dbReference type="NCBI Taxonomy" id="1862701"/>
    <lineage>
        <taxon>Viruses</taxon>
        <taxon>Duplodnaviria</taxon>
        <taxon>Heunggongvirae</taxon>
        <taxon>Uroviricota</taxon>
        <taxon>Caudoviricetes</taxon>
        <taxon>Chimalliviridae</taxon>
        <taxon>Phikzvirus</taxon>
        <taxon>Phikzvirus phiKZ</taxon>
    </lineage>
</organism>
<evidence type="ECO:0000313" key="1">
    <source>
        <dbReference type="EMBL" id="ANM45088.1"/>
    </source>
</evidence>
<dbReference type="EMBL" id="KU521356">
    <property type="protein sequence ID" value="ANM45088.1"/>
    <property type="molecule type" value="Genomic_DNA"/>
</dbReference>
<name>A0A192Y5U2_9CAUD</name>
<gene>
    <name evidence="1" type="ORF">KTN4_330</name>
</gene>
<accession>A0A192Y5U2</accession>